<proteinExistence type="predicted"/>
<gene>
    <name evidence="1" type="ORF">NYO99_17170</name>
</gene>
<evidence type="ECO:0000313" key="2">
    <source>
        <dbReference type="Proteomes" id="UP001076464"/>
    </source>
</evidence>
<dbReference type="EMBL" id="JAPPUY010000004">
    <property type="protein sequence ID" value="MCY4746711.1"/>
    <property type="molecule type" value="Genomic_DNA"/>
</dbReference>
<name>A0ACC6CEA3_9BURK</name>
<reference evidence="1" key="1">
    <citation type="submission" date="2022-08" db="EMBL/GenBank/DDBJ databases">
        <title>Genome sequencing of Pelomonas sp. UHG3.</title>
        <authorList>
            <person name="So Y."/>
        </authorList>
    </citation>
    <scope>NUCLEOTIDE SEQUENCE</scope>
    <source>
        <strain evidence="1">UHG3</strain>
    </source>
</reference>
<comment type="caution">
    <text evidence="1">The sequence shown here is derived from an EMBL/GenBank/DDBJ whole genome shotgun (WGS) entry which is preliminary data.</text>
</comment>
<protein>
    <submittedName>
        <fullName evidence="1">Uncharacterized protein</fullName>
    </submittedName>
</protein>
<evidence type="ECO:0000313" key="1">
    <source>
        <dbReference type="EMBL" id="MCY4746711.1"/>
    </source>
</evidence>
<dbReference type="Proteomes" id="UP001076464">
    <property type="component" value="Unassembled WGS sequence"/>
</dbReference>
<organism evidence="1 2">
    <name type="scientific">Roseateles hydrophilus</name>
    <dbReference type="NCBI Taxonomy" id="2975054"/>
    <lineage>
        <taxon>Bacteria</taxon>
        <taxon>Pseudomonadati</taxon>
        <taxon>Pseudomonadota</taxon>
        <taxon>Betaproteobacteria</taxon>
        <taxon>Burkholderiales</taxon>
        <taxon>Sphaerotilaceae</taxon>
        <taxon>Roseateles</taxon>
    </lineage>
</organism>
<keyword evidence="2" id="KW-1185">Reference proteome</keyword>
<sequence>MPTLAPRLLLTTALLSALPALAADTLVLPPVHTELKRDGTVLPYRQLNEVLTKLRLHGRNLFRMDFRVDRERTKVPLADVRIAVRTDDKDYPLSIDPQGLIQLPILPEAEAKTADFATNTPKGHLKAKISLELNLAPEQLTMGKVREIVALGRTLREELLPWAVRWLVPGIEGVRVCSTTPTWELEWPEGGQLMGLALPATAGERDAQDANSPRPRPCALLTGQESWPDSARLLPPENTHLSVKLRGN</sequence>
<accession>A0ACC6CEA3</accession>